<comment type="caution">
    <text evidence="2">The sequence shown here is derived from an EMBL/GenBank/DDBJ whole genome shotgun (WGS) entry which is preliminary data.</text>
</comment>
<organism evidence="2 3">
    <name type="scientific">Phyllosticta citricarpa</name>
    <dbReference type="NCBI Taxonomy" id="55181"/>
    <lineage>
        <taxon>Eukaryota</taxon>
        <taxon>Fungi</taxon>
        <taxon>Dikarya</taxon>
        <taxon>Ascomycota</taxon>
        <taxon>Pezizomycotina</taxon>
        <taxon>Dothideomycetes</taxon>
        <taxon>Dothideomycetes incertae sedis</taxon>
        <taxon>Botryosphaeriales</taxon>
        <taxon>Phyllostictaceae</taxon>
        <taxon>Phyllosticta</taxon>
    </lineage>
</organism>
<feature type="compositionally biased region" description="Acidic residues" evidence="1">
    <location>
        <begin position="10"/>
        <end position="21"/>
    </location>
</feature>
<evidence type="ECO:0000313" key="3">
    <source>
        <dbReference type="Proteomes" id="UP001365128"/>
    </source>
</evidence>
<accession>A0ABR1MH26</accession>
<feature type="compositionally biased region" description="Polar residues" evidence="1">
    <location>
        <begin position="109"/>
        <end position="123"/>
    </location>
</feature>
<protein>
    <submittedName>
        <fullName evidence="2">Uncharacterized protein</fullName>
    </submittedName>
</protein>
<gene>
    <name evidence="2" type="ORF">IWX46DRAFT_60210</name>
</gene>
<sequence length="155" mass="17121">MPPGLLWGDDLTDYEEDDEQLSDLVIKKEDDDDDDNAPKASSSSTDKSKGKGKAKEPVNAKDKGKGKRKESVNVKATKGSKTSRNGGDKKRKLEQTAFLKESATTTTTGQAQVGRSSRAQATGNVVKDHLDQRHNYNIDPSYDPYPQICIYKWSK</sequence>
<name>A0ABR1MH26_9PEZI</name>
<proteinExistence type="predicted"/>
<feature type="compositionally biased region" description="Basic and acidic residues" evidence="1">
    <location>
        <begin position="46"/>
        <end position="63"/>
    </location>
</feature>
<feature type="region of interest" description="Disordered" evidence="1">
    <location>
        <begin position="1"/>
        <end position="125"/>
    </location>
</feature>
<reference evidence="2 3" key="1">
    <citation type="submission" date="2024-04" db="EMBL/GenBank/DDBJ databases">
        <title>Phyllosticta paracitricarpa is synonymous to the EU quarantine fungus P. citricarpa based on phylogenomic analyses.</title>
        <authorList>
            <consortium name="Lawrence Berkeley National Laboratory"/>
            <person name="Van Ingen-Buijs V.A."/>
            <person name="Van Westerhoven A.C."/>
            <person name="Haridas S."/>
            <person name="Skiadas P."/>
            <person name="Martin F."/>
            <person name="Groenewald J.Z."/>
            <person name="Crous P.W."/>
            <person name="Seidl M.F."/>
        </authorList>
    </citation>
    <scope>NUCLEOTIDE SEQUENCE [LARGE SCALE GENOMIC DNA]</scope>
    <source>
        <strain evidence="2 3">CBS 122670</strain>
    </source>
</reference>
<dbReference type="Proteomes" id="UP001365128">
    <property type="component" value="Unassembled WGS sequence"/>
</dbReference>
<evidence type="ECO:0000313" key="2">
    <source>
        <dbReference type="EMBL" id="KAK7547675.1"/>
    </source>
</evidence>
<dbReference type="EMBL" id="JBBPDW010000012">
    <property type="protein sequence ID" value="KAK7547675.1"/>
    <property type="molecule type" value="Genomic_DNA"/>
</dbReference>
<keyword evidence="3" id="KW-1185">Reference proteome</keyword>
<evidence type="ECO:0000256" key="1">
    <source>
        <dbReference type="SAM" id="MobiDB-lite"/>
    </source>
</evidence>